<dbReference type="Gene3D" id="2.60.120.650">
    <property type="entry name" value="Cupin"/>
    <property type="match status" value="1"/>
</dbReference>
<feature type="domain" description="JmjC" evidence="2">
    <location>
        <begin position="82"/>
        <end position="282"/>
    </location>
</feature>
<dbReference type="PANTHER" id="PTHR12461:SF101">
    <property type="entry name" value="TRNA WYBUTOSINE-SYNTHESIZING PROTEIN 4"/>
    <property type="match status" value="1"/>
</dbReference>
<sequence>MRKTLGGRRLVPIEIGRSYTDDDWGQKIVTFRDFMRKYMFHDRDGDDDDDDEEADNDDDYDQTGYLAQHDLFAQIPSMRADIAVPDYCYATPVPAPSPATKNATPPLPPGHPSFPLLNAWFGPADTVSPLHTDPYHNVLAQAVGRKYVRLYPPGQRARLYPRGVGADGVDMGNTSEVDVGEAMAVLEGWDGWRQQHPSSSSPPPAEDEGEGKGASSEAEAWARAEDLSMRRFDFAERWPEFGEAEGCCEAVLGPGEALYVPKGWWHYVRSLAPSFSVSFWWD</sequence>
<dbReference type="PANTHER" id="PTHR12461">
    <property type="entry name" value="HYPOXIA-INDUCIBLE FACTOR 1 ALPHA INHIBITOR-RELATED"/>
    <property type="match status" value="1"/>
</dbReference>
<dbReference type="SUPFAM" id="SSF51197">
    <property type="entry name" value="Clavaminate synthase-like"/>
    <property type="match status" value="1"/>
</dbReference>
<gene>
    <name evidence="3" type="ORF">UCDDS831_g05514</name>
</gene>
<protein>
    <submittedName>
        <fullName evidence="3">Putative jumonji domain containing 5</fullName>
    </submittedName>
</protein>
<dbReference type="EMBL" id="LAQI01000113">
    <property type="protein sequence ID" value="KKY19309.1"/>
    <property type="molecule type" value="Genomic_DNA"/>
</dbReference>
<name>A0A0G2E9T4_9PEZI</name>
<proteinExistence type="predicted"/>
<evidence type="ECO:0000259" key="2">
    <source>
        <dbReference type="PROSITE" id="PS51184"/>
    </source>
</evidence>
<dbReference type="Pfam" id="PF13621">
    <property type="entry name" value="Cupin_8"/>
    <property type="match status" value="1"/>
</dbReference>
<evidence type="ECO:0000313" key="3">
    <source>
        <dbReference type="EMBL" id="KKY19309.1"/>
    </source>
</evidence>
<accession>A0A0G2E9T4</accession>
<feature type="compositionally biased region" description="Acidic residues" evidence="1">
    <location>
        <begin position="45"/>
        <end position="61"/>
    </location>
</feature>
<reference evidence="3 4" key="1">
    <citation type="submission" date="2015-03" db="EMBL/GenBank/DDBJ databases">
        <authorList>
            <person name="Morales-Cruz A."/>
            <person name="Amrine K.C."/>
            <person name="Cantu D."/>
        </authorList>
    </citation>
    <scope>NUCLEOTIDE SEQUENCE [LARGE SCALE GENOMIC DNA]</scope>
    <source>
        <strain evidence="3">DS831</strain>
    </source>
</reference>
<feature type="region of interest" description="Disordered" evidence="1">
    <location>
        <begin position="192"/>
        <end position="220"/>
    </location>
</feature>
<evidence type="ECO:0000256" key="1">
    <source>
        <dbReference type="SAM" id="MobiDB-lite"/>
    </source>
</evidence>
<reference evidence="3 4" key="2">
    <citation type="submission" date="2015-05" db="EMBL/GenBank/DDBJ databases">
        <title>Distinctive expansion of gene families associated with plant cell wall degradation and secondary metabolism in the genomes of grapevine trunk pathogens.</title>
        <authorList>
            <person name="Lawrence D.P."/>
            <person name="Travadon R."/>
            <person name="Rolshausen P.E."/>
            <person name="Baumgartner K."/>
        </authorList>
    </citation>
    <scope>NUCLEOTIDE SEQUENCE [LARGE SCALE GENOMIC DNA]</scope>
    <source>
        <strain evidence="3">DS831</strain>
    </source>
</reference>
<dbReference type="Proteomes" id="UP000034182">
    <property type="component" value="Unassembled WGS sequence"/>
</dbReference>
<evidence type="ECO:0000313" key="4">
    <source>
        <dbReference type="Proteomes" id="UP000034182"/>
    </source>
</evidence>
<dbReference type="InterPro" id="IPR041667">
    <property type="entry name" value="Cupin_8"/>
</dbReference>
<comment type="caution">
    <text evidence="3">The sequence shown here is derived from an EMBL/GenBank/DDBJ whole genome shotgun (WGS) entry which is preliminary data.</text>
</comment>
<organism evidence="3 4">
    <name type="scientific">Diplodia seriata</name>
    <dbReference type="NCBI Taxonomy" id="420778"/>
    <lineage>
        <taxon>Eukaryota</taxon>
        <taxon>Fungi</taxon>
        <taxon>Dikarya</taxon>
        <taxon>Ascomycota</taxon>
        <taxon>Pezizomycotina</taxon>
        <taxon>Dothideomycetes</taxon>
        <taxon>Dothideomycetes incertae sedis</taxon>
        <taxon>Botryosphaeriales</taxon>
        <taxon>Botryosphaeriaceae</taxon>
        <taxon>Diplodia</taxon>
    </lineage>
</organism>
<dbReference type="SMART" id="SM00558">
    <property type="entry name" value="JmjC"/>
    <property type="match status" value="1"/>
</dbReference>
<dbReference type="InterPro" id="IPR003347">
    <property type="entry name" value="JmjC_dom"/>
</dbReference>
<dbReference type="PROSITE" id="PS51184">
    <property type="entry name" value="JMJC"/>
    <property type="match status" value="1"/>
</dbReference>
<feature type="region of interest" description="Disordered" evidence="1">
    <location>
        <begin position="43"/>
        <end position="62"/>
    </location>
</feature>
<dbReference type="AlphaFoldDB" id="A0A0G2E9T4"/>